<dbReference type="InterPro" id="IPR038769">
    <property type="entry name" value="MTC4"/>
</dbReference>
<dbReference type="Proteomes" id="UP001304895">
    <property type="component" value="Unassembled WGS sequence"/>
</dbReference>
<keyword evidence="2" id="KW-1133">Transmembrane helix</keyword>
<feature type="region of interest" description="Disordered" evidence="1">
    <location>
        <begin position="1"/>
        <end position="167"/>
    </location>
</feature>
<comment type="caution">
    <text evidence="3">The sequence shown here is derived from an EMBL/GenBank/DDBJ whole genome shotgun (WGS) entry which is preliminary data.</text>
</comment>
<feature type="compositionally biased region" description="Polar residues" evidence="1">
    <location>
        <begin position="157"/>
        <end position="167"/>
    </location>
</feature>
<accession>A0AAN6UMY2</accession>
<organism evidence="3 4">
    <name type="scientific">Trichocladium antarcticum</name>
    <dbReference type="NCBI Taxonomy" id="1450529"/>
    <lineage>
        <taxon>Eukaryota</taxon>
        <taxon>Fungi</taxon>
        <taxon>Dikarya</taxon>
        <taxon>Ascomycota</taxon>
        <taxon>Pezizomycotina</taxon>
        <taxon>Sordariomycetes</taxon>
        <taxon>Sordariomycetidae</taxon>
        <taxon>Sordariales</taxon>
        <taxon>Chaetomiaceae</taxon>
        <taxon>Trichocladium</taxon>
    </lineage>
</organism>
<feature type="region of interest" description="Disordered" evidence="1">
    <location>
        <begin position="416"/>
        <end position="440"/>
    </location>
</feature>
<feature type="compositionally biased region" description="Low complexity" evidence="1">
    <location>
        <begin position="423"/>
        <end position="435"/>
    </location>
</feature>
<feature type="region of interest" description="Disordered" evidence="1">
    <location>
        <begin position="622"/>
        <end position="705"/>
    </location>
</feature>
<gene>
    <name evidence="3" type="ORF">BT67DRAFT_455179</name>
</gene>
<reference evidence="3" key="1">
    <citation type="journal article" date="2023" name="Mol. Phylogenet. Evol.">
        <title>Genome-scale phylogeny and comparative genomics of the fungal order Sordariales.</title>
        <authorList>
            <person name="Hensen N."/>
            <person name="Bonometti L."/>
            <person name="Westerberg I."/>
            <person name="Brannstrom I.O."/>
            <person name="Guillou S."/>
            <person name="Cros-Aarteil S."/>
            <person name="Calhoun S."/>
            <person name="Haridas S."/>
            <person name="Kuo A."/>
            <person name="Mondo S."/>
            <person name="Pangilinan J."/>
            <person name="Riley R."/>
            <person name="LaButti K."/>
            <person name="Andreopoulos B."/>
            <person name="Lipzen A."/>
            <person name="Chen C."/>
            <person name="Yan M."/>
            <person name="Daum C."/>
            <person name="Ng V."/>
            <person name="Clum A."/>
            <person name="Steindorff A."/>
            <person name="Ohm R.A."/>
            <person name="Martin F."/>
            <person name="Silar P."/>
            <person name="Natvig D.O."/>
            <person name="Lalanne C."/>
            <person name="Gautier V."/>
            <person name="Ament-Velasquez S.L."/>
            <person name="Kruys A."/>
            <person name="Hutchinson M.I."/>
            <person name="Powell A.J."/>
            <person name="Barry K."/>
            <person name="Miller A.N."/>
            <person name="Grigoriev I.V."/>
            <person name="Debuchy R."/>
            <person name="Gladieux P."/>
            <person name="Hiltunen Thoren M."/>
            <person name="Johannesson H."/>
        </authorList>
    </citation>
    <scope>NUCLEOTIDE SEQUENCE</scope>
    <source>
        <strain evidence="3">CBS 123565</strain>
    </source>
</reference>
<feature type="compositionally biased region" description="Polar residues" evidence="1">
    <location>
        <begin position="126"/>
        <end position="147"/>
    </location>
</feature>
<feature type="region of interest" description="Disordered" evidence="1">
    <location>
        <begin position="211"/>
        <end position="265"/>
    </location>
</feature>
<feature type="compositionally biased region" description="Low complexity" evidence="1">
    <location>
        <begin position="719"/>
        <end position="731"/>
    </location>
</feature>
<feature type="region of interest" description="Disordered" evidence="1">
    <location>
        <begin position="565"/>
        <end position="585"/>
    </location>
</feature>
<feature type="transmembrane region" description="Helical" evidence="2">
    <location>
        <begin position="1179"/>
        <end position="1203"/>
    </location>
</feature>
<dbReference type="EMBL" id="MU853405">
    <property type="protein sequence ID" value="KAK4135853.1"/>
    <property type="molecule type" value="Genomic_DNA"/>
</dbReference>
<evidence type="ECO:0000313" key="3">
    <source>
        <dbReference type="EMBL" id="KAK4135853.1"/>
    </source>
</evidence>
<proteinExistence type="predicted"/>
<reference evidence="3" key="2">
    <citation type="submission" date="2023-05" db="EMBL/GenBank/DDBJ databases">
        <authorList>
            <consortium name="Lawrence Berkeley National Laboratory"/>
            <person name="Steindorff A."/>
            <person name="Hensen N."/>
            <person name="Bonometti L."/>
            <person name="Westerberg I."/>
            <person name="Brannstrom I.O."/>
            <person name="Guillou S."/>
            <person name="Cros-Aarteil S."/>
            <person name="Calhoun S."/>
            <person name="Haridas S."/>
            <person name="Kuo A."/>
            <person name="Mondo S."/>
            <person name="Pangilinan J."/>
            <person name="Riley R."/>
            <person name="Labutti K."/>
            <person name="Andreopoulos B."/>
            <person name="Lipzen A."/>
            <person name="Chen C."/>
            <person name="Yanf M."/>
            <person name="Daum C."/>
            <person name="Ng V."/>
            <person name="Clum A."/>
            <person name="Ohm R."/>
            <person name="Martin F."/>
            <person name="Silar P."/>
            <person name="Natvig D."/>
            <person name="Lalanne C."/>
            <person name="Gautier V."/>
            <person name="Ament-Velasquez S.L."/>
            <person name="Kruys A."/>
            <person name="Hutchinson M.I."/>
            <person name="Powell A.J."/>
            <person name="Barry K."/>
            <person name="Miller A.N."/>
            <person name="Grigoriev I.V."/>
            <person name="Debuchy R."/>
            <person name="Gladieux P."/>
            <person name="Thoren M.H."/>
            <person name="Johannesson H."/>
        </authorList>
    </citation>
    <scope>NUCLEOTIDE SEQUENCE</scope>
    <source>
        <strain evidence="3">CBS 123565</strain>
    </source>
</reference>
<feature type="compositionally biased region" description="Basic and acidic residues" evidence="1">
    <location>
        <begin position="481"/>
        <end position="492"/>
    </location>
</feature>
<keyword evidence="4" id="KW-1185">Reference proteome</keyword>
<feature type="compositionally biased region" description="Basic and acidic residues" evidence="1">
    <location>
        <begin position="863"/>
        <end position="877"/>
    </location>
</feature>
<feature type="compositionally biased region" description="Basic and acidic residues" evidence="1">
    <location>
        <begin position="918"/>
        <end position="930"/>
    </location>
</feature>
<feature type="compositionally biased region" description="Polar residues" evidence="1">
    <location>
        <begin position="496"/>
        <end position="507"/>
    </location>
</feature>
<feature type="compositionally biased region" description="Low complexity" evidence="1">
    <location>
        <begin position="648"/>
        <end position="662"/>
    </location>
</feature>
<name>A0AAN6UMY2_9PEZI</name>
<sequence length="1205" mass="131948">MTDQDDSPPRNLRPRRPARHTDSLYLDADTTNSSPLGMAARDLTTAHSSGGIERPAQTPSAHNHAEMRLSGAHHTQKHRSSSGFLLAGSLSGRHGQVRPPNAQTQPPSDKRHQKPIEQHTHLDAQHGQQESQPRASSSSIPRPTSNAGYGPIPATHPEQSSTSTTVATRDSFAGDTAVGSSPRTSVAQLDMESAQIVNMALNLSESRRLASRRNISQPAPPRLAPLPDGAPGGSLRYHLQQQRKASRTVSPKPDRSPRVGPGRLLTPLQSAFDPGGIYRYHFSQSTLARAQKAKEYLELMAQYRRVLDLLAPLETEHATRPWTASPPGTPNGSAVVSRVSTGESETIIGRAYNPLQYIRNRKVRARERKAIDGEAQGFNEIPRVSEWIDEVAKWVATGQARIPGNTALPPFAGAHDAVPQASPPASNTRSAAAAAKPKRPRVDWAINPADMIADVYWLELDDNKKLVEDRHWRRVFPQGPDHLRPLSRDEAPRLTTPGSTKDQSGTYTPPEKHTPEPPPPKNEQEYALRARDRAQQKLRALKGSHHRQISSITNNDLLRLHRRSLSESSDTDTDRRRRAKSSVPGGVRSVLELQIEKMIAREQREAESQPLYDHEALRTQFTPITLGRDSSRATLEGGNPNSHHHMGSLAELSESESKVSSLKPLPQPRLSPTKASGRASLEVPGKRYSVDDDTSQPNSPDLRPAREIGLVPAIGMDLSPMSSRRSSPHRNPLTRVKSIFRERSKERSADVRPTDEDGAVSLSSLPEDAWLGSPETAGSGVLSPQRKPSRSPIGERLMGHRSNKSINNGKPRGEEGGVSLRSFFRGPRIDTVFRSGVSRVGDMIWRKDTEEQSCYTSSDGSEFETRGRSSGPRDPRPGRNPSTHNEKGMLGPAPQLVLSTDGQLGQHPPSRPISRRSSRFDLLKPPRIDIENASPNVSPPPAPAGRQQDPVGSDTESQGGQDDVRAAAASLDAALAVQPRPPPSTRHWSIADCSRAPARATLSKREIARLRALLLSSGIHAMEMNRRANQRKLIPTPTPLPFHTSTSTTAPTEPPFALPAIAARTPHPTARNQLLTTPLAQTTLYPLAARTLASSVEASAANLDALASHFTAHTAPALTHRVESLRGKVAGELAALARAAADAADEANHDLAVGQRLKVKTVMDVMGRMLRRRRRRFRWVRRAGWLVVEWLLVGCMWGVRWLLWL</sequence>
<feature type="region of interest" description="Disordered" evidence="1">
    <location>
        <begin position="476"/>
        <end position="523"/>
    </location>
</feature>
<evidence type="ECO:0000256" key="2">
    <source>
        <dbReference type="SAM" id="Phobius"/>
    </source>
</evidence>
<feature type="region of interest" description="Disordered" evidence="1">
    <location>
        <begin position="717"/>
        <end position="820"/>
    </location>
</feature>
<feature type="compositionally biased region" description="Basic and acidic residues" evidence="1">
    <location>
        <begin position="739"/>
        <end position="755"/>
    </location>
</feature>
<feature type="compositionally biased region" description="Polar residues" evidence="1">
    <location>
        <begin position="239"/>
        <end position="249"/>
    </location>
</feature>
<evidence type="ECO:0000313" key="4">
    <source>
        <dbReference type="Proteomes" id="UP001304895"/>
    </source>
</evidence>
<dbReference type="PANTHER" id="PTHR38426:SF1">
    <property type="entry name" value="MAINTENANCE OF TELOMERE CAPPING PROTEIN 4"/>
    <property type="match status" value="1"/>
</dbReference>
<keyword evidence="2" id="KW-0472">Membrane</keyword>
<dbReference type="AlphaFoldDB" id="A0AAN6UMY2"/>
<protein>
    <submittedName>
        <fullName evidence="3">Uncharacterized protein</fullName>
    </submittedName>
</protein>
<keyword evidence="2" id="KW-0812">Transmembrane</keyword>
<feature type="region of interest" description="Disordered" evidence="1">
    <location>
        <begin position="850"/>
        <end position="963"/>
    </location>
</feature>
<dbReference type="PANTHER" id="PTHR38426">
    <property type="entry name" value="MAINTENANCE OF TELOMERE CAPPING PROTEIN 4"/>
    <property type="match status" value="1"/>
</dbReference>
<evidence type="ECO:0000256" key="1">
    <source>
        <dbReference type="SAM" id="MobiDB-lite"/>
    </source>
</evidence>
<feature type="compositionally biased region" description="Low complexity" evidence="1">
    <location>
        <begin position="81"/>
        <end position="92"/>
    </location>
</feature>
<feature type="compositionally biased region" description="Basic and acidic residues" evidence="1">
    <location>
        <begin position="108"/>
        <end position="124"/>
    </location>
</feature>